<dbReference type="RefSeq" id="WP_338737053.1">
    <property type="nucleotide sequence ID" value="NZ_CP146612.1"/>
</dbReference>
<sequence>MDKIAAFVTGKPRVIIAIVVLVNIAALLSFFRFSLDTDFLNFFADDNPEVAAYFDLNQKYDTGEAVTVLLESDQGLLNAGNLVAIFNLQSEISGIGDVSQSQSFIPPQIVVGGTPVPVTAEFISQNGPVLAQFIDQQYFMTGQFLSADRQSGILVVSVEVGADSGPVVDALRQIIADYPELSPALAGNPVIKDTIVGYLVTILFILLPFAVGLILLVFYLILRNRRLTPLAMLPAGIAALWTFGTIFWGGFELSLVTVITPIFIIVIGSAYGLHFISHFQENLARFSDKQTAIRETLQMVGTPIILATLTTMAGFGSLMFGDAVPMRQMGLFVTLGIGYAGLLAIFFVPAVLSHLNLGTAVPPPASRRLGDLVGRASSHRWSIFMFFTAIVIAAAVFIPKLEVVSNQLMFFKESSEIRQASAQIEEHFGSAQPLFGEIVSDMGAEAVFNAEEAARLLAVERDLEAQPGIRSVTSVFDLIAGFSRMSTGLDAYPANPAIVQAFLAQLGDGTKSWISDDAFRMFIRPVDIEADEIDGILAWAAAEPSVKVITGMPILFDQFNQIVVDSQVRSLGLALVLVFLMLLITLRSLKAAVVGLLPIVLTIAAVLTFLVVSNFNLNVLTANLSAIVIGVGVDYSIHLISGIYYFRRQGLEGSEAVEAAIGSVSRPVLANAYGLSIGLSVLFFSPLLIHIQASAVMWVAMVISSAAALLIIPQFYRGRRGPVKL</sequence>
<feature type="transmembrane region" description="Helical" evidence="6">
    <location>
        <begin position="297"/>
        <end position="320"/>
    </location>
</feature>
<dbReference type="SUPFAM" id="SSF82866">
    <property type="entry name" value="Multidrug efflux transporter AcrB transmembrane domain"/>
    <property type="match status" value="2"/>
</dbReference>
<feature type="domain" description="SSD" evidence="7">
    <location>
        <begin position="227"/>
        <end position="354"/>
    </location>
</feature>
<gene>
    <name evidence="8" type="ORF">V8247_06590</name>
</gene>
<dbReference type="EMBL" id="CP146612">
    <property type="protein sequence ID" value="WWX24924.1"/>
    <property type="molecule type" value="Genomic_DNA"/>
</dbReference>
<feature type="transmembrane region" description="Helical" evidence="6">
    <location>
        <begin position="624"/>
        <end position="647"/>
    </location>
</feature>
<name>A0ABZ2J1Y3_9CHLR</name>
<dbReference type="InterPro" id="IPR000731">
    <property type="entry name" value="SSD"/>
</dbReference>
<reference evidence="8 9" key="1">
    <citation type="submission" date="2024-03" db="EMBL/GenBank/DDBJ databases">
        <title>A Dehalogenimonas Isolated from Estuarine Sediments Dihaloeliminates Chlorinated Alkanes.</title>
        <authorList>
            <person name="Yang Y."/>
            <person name="Wang H."/>
        </authorList>
    </citation>
    <scope>NUCLEOTIDE SEQUENCE [LARGE SCALE GENOMIC DNA]</scope>
    <source>
        <strain evidence="8 9">W</strain>
    </source>
</reference>
<accession>A0ABZ2J1Y3</accession>
<dbReference type="PANTHER" id="PTHR33406:SF13">
    <property type="entry name" value="MEMBRANE PROTEIN YDFJ"/>
    <property type="match status" value="1"/>
</dbReference>
<feature type="transmembrane region" description="Helical" evidence="6">
    <location>
        <begin position="378"/>
        <end position="398"/>
    </location>
</feature>
<feature type="transmembrane region" description="Helical" evidence="6">
    <location>
        <begin position="695"/>
        <end position="716"/>
    </location>
</feature>
<evidence type="ECO:0000256" key="1">
    <source>
        <dbReference type="ARBA" id="ARBA00004651"/>
    </source>
</evidence>
<keyword evidence="9" id="KW-1185">Reference proteome</keyword>
<dbReference type="PANTHER" id="PTHR33406">
    <property type="entry name" value="MEMBRANE PROTEIN MJ1562-RELATED"/>
    <property type="match status" value="1"/>
</dbReference>
<evidence type="ECO:0000256" key="2">
    <source>
        <dbReference type="ARBA" id="ARBA00022475"/>
    </source>
</evidence>
<protein>
    <submittedName>
        <fullName evidence="8">MMPL family transporter</fullName>
    </submittedName>
</protein>
<evidence type="ECO:0000256" key="6">
    <source>
        <dbReference type="SAM" id="Phobius"/>
    </source>
</evidence>
<feature type="transmembrane region" description="Helical" evidence="6">
    <location>
        <begin position="593"/>
        <end position="612"/>
    </location>
</feature>
<comment type="subcellular location">
    <subcellularLocation>
        <location evidence="1">Cell membrane</location>
        <topology evidence="1">Multi-pass membrane protein</topology>
    </subcellularLocation>
</comment>
<feature type="transmembrane region" description="Helical" evidence="6">
    <location>
        <begin position="12"/>
        <end position="33"/>
    </location>
</feature>
<feature type="transmembrane region" description="Helical" evidence="6">
    <location>
        <begin position="568"/>
        <end position="586"/>
    </location>
</feature>
<organism evidence="8 9">
    <name type="scientific">Candidatus Dehalogenimonas loeffleri</name>
    <dbReference type="NCBI Taxonomy" id="3127115"/>
    <lineage>
        <taxon>Bacteria</taxon>
        <taxon>Bacillati</taxon>
        <taxon>Chloroflexota</taxon>
        <taxon>Dehalococcoidia</taxon>
        <taxon>Dehalococcoidales</taxon>
        <taxon>Dehalococcoidaceae</taxon>
        <taxon>Dehalogenimonas</taxon>
    </lineage>
</organism>
<evidence type="ECO:0000256" key="3">
    <source>
        <dbReference type="ARBA" id="ARBA00022692"/>
    </source>
</evidence>
<evidence type="ECO:0000313" key="9">
    <source>
        <dbReference type="Proteomes" id="UP001375370"/>
    </source>
</evidence>
<evidence type="ECO:0000313" key="8">
    <source>
        <dbReference type="EMBL" id="WWX24924.1"/>
    </source>
</evidence>
<dbReference type="PROSITE" id="PS50156">
    <property type="entry name" value="SSD"/>
    <property type="match status" value="1"/>
</dbReference>
<evidence type="ECO:0000259" key="7">
    <source>
        <dbReference type="PROSITE" id="PS50156"/>
    </source>
</evidence>
<feature type="transmembrane region" description="Helical" evidence="6">
    <location>
        <begin position="229"/>
        <end position="249"/>
    </location>
</feature>
<dbReference type="Proteomes" id="UP001375370">
    <property type="component" value="Chromosome"/>
</dbReference>
<dbReference type="InterPro" id="IPR050545">
    <property type="entry name" value="Mycobact_MmpL"/>
</dbReference>
<feature type="transmembrane region" description="Helical" evidence="6">
    <location>
        <begin position="195"/>
        <end position="222"/>
    </location>
</feature>
<keyword evidence="4 6" id="KW-1133">Transmembrane helix</keyword>
<dbReference type="Gene3D" id="1.20.1640.10">
    <property type="entry name" value="Multidrug efflux transporter AcrB transmembrane domain"/>
    <property type="match status" value="2"/>
</dbReference>
<feature type="transmembrane region" description="Helical" evidence="6">
    <location>
        <begin position="255"/>
        <end position="276"/>
    </location>
</feature>
<dbReference type="Pfam" id="PF03176">
    <property type="entry name" value="MMPL"/>
    <property type="match status" value="2"/>
</dbReference>
<feature type="transmembrane region" description="Helical" evidence="6">
    <location>
        <begin position="332"/>
        <end position="357"/>
    </location>
</feature>
<keyword evidence="5 6" id="KW-0472">Membrane</keyword>
<feature type="transmembrane region" description="Helical" evidence="6">
    <location>
        <begin position="668"/>
        <end position="689"/>
    </location>
</feature>
<evidence type="ECO:0000256" key="4">
    <source>
        <dbReference type="ARBA" id="ARBA00022989"/>
    </source>
</evidence>
<evidence type="ECO:0000256" key="5">
    <source>
        <dbReference type="ARBA" id="ARBA00023136"/>
    </source>
</evidence>
<dbReference type="InterPro" id="IPR004869">
    <property type="entry name" value="MMPL_dom"/>
</dbReference>
<keyword evidence="3 6" id="KW-0812">Transmembrane</keyword>
<proteinExistence type="predicted"/>
<keyword evidence="2" id="KW-1003">Cell membrane</keyword>